<dbReference type="EMBL" id="CP013661">
    <property type="protein sequence ID" value="ALS78890.1"/>
    <property type="molecule type" value="Genomic_DNA"/>
</dbReference>
<dbReference type="PANTHER" id="PTHR43617:SF20">
    <property type="entry name" value="N-ALPHA-ACETYLTRANSFERASE RIMI"/>
    <property type="match status" value="1"/>
</dbReference>
<reference evidence="2" key="1">
    <citation type="submission" date="2016-01" db="EMBL/GenBank/DDBJ databases">
        <title>Complete genome of Planococcus kocurri type strain.</title>
        <authorList>
            <person name="See-Too W.S."/>
        </authorList>
    </citation>
    <scope>NUCLEOTIDE SEQUENCE [LARGE SCALE GENOMIC DNA]</scope>
    <source>
        <strain evidence="2">ATCC 43650</strain>
    </source>
</reference>
<feature type="domain" description="N-acetyltransferase" evidence="1">
    <location>
        <begin position="140"/>
        <end position="273"/>
    </location>
</feature>
<dbReference type="Pfam" id="PF00583">
    <property type="entry name" value="Acetyltransf_1"/>
    <property type="match status" value="2"/>
</dbReference>
<gene>
    <name evidence="2" type="ORF">AUO94_09590</name>
</gene>
<proteinExistence type="predicted"/>
<evidence type="ECO:0000313" key="2">
    <source>
        <dbReference type="EMBL" id="ALS78890.1"/>
    </source>
</evidence>
<dbReference type="InterPro" id="IPR050276">
    <property type="entry name" value="MshD_Acetyltransferase"/>
</dbReference>
<feature type="domain" description="N-acetyltransferase" evidence="1">
    <location>
        <begin position="1"/>
        <end position="135"/>
    </location>
</feature>
<name>A0ABM5WX31_9BACL</name>
<protein>
    <submittedName>
        <fullName evidence="2">Acetyltransferase</fullName>
    </submittedName>
</protein>
<keyword evidence="3" id="KW-1185">Reference proteome</keyword>
<evidence type="ECO:0000313" key="3">
    <source>
        <dbReference type="Proteomes" id="UP000065533"/>
    </source>
</evidence>
<organism evidence="2 3">
    <name type="scientific">Planococcus kocurii</name>
    <dbReference type="NCBI Taxonomy" id="1374"/>
    <lineage>
        <taxon>Bacteria</taxon>
        <taxon>Bacillati</taxon>
        <taxon>Bacillota</taxon>
        <taxon>Bacilli</taxon>
        <taxon>Bacillales</taxon>
        <taxon>Caryophanaceae</taxon>
        <taxon>Planococcus</taxon>
    </lineage>
</organism>
<accession>A0ABM5WX31</accession>
<dbReference type="PANTHER" id="PTHR43617">
    <property type="entry name" value="L-AMINO ACID N-ACETYLTRANSFERASE"/>
    <property type="match status" value="1"/>
</dbReference>
<dbReference type="InterPro" id="IPR000182">
    <property type="entry name" value="GNAT_dom"/>
</dbReference>
<dbReference type="Gene3D" id="3.40.630.30">
    <property type="match status" value="2"/>
</dbReference>
<dbReference type="SUPFAM" id="SSF55729">
    <property type="entry name" value="Acyl-CoA N-acyltransferases (Nat)"/>
    <property type="match status" value="2"/>
</dbReference>
<dbReference type="Proteomes" id="UP000065533">
    <property type="component" value="Chromosome"/>
</dbReference>
<dbReference type="InterPro" id="IPR016181">
    <property type="entry name" value="Acyl_CoA_acyltransferase"/>
</dbReference>
<dbReference type="CDD" id="cd04301">
    <property type="entry name" value="NAT_SF"/>
    <property type="match status" value="2"/>
</dbReference>
<dbReference type="RefSeq" id="WP_058385548.1">
    <property type="nucleotide sequence ID" value="NZ_CP013661.2"/>
</dbReference>
<sequence>MLTTRQLNEIEQLQKEVEAYDVLELKLNWEMLRSRDSKQLDFFHYESNKLIAFIGLYSFGSTVEVTGMVKPTERRKGHFTKLFEEAMTSVQQIGYKKVLLNTPARAKAAQDFLKNQGALYKFSEHQMQWEPQPLTASTGFILRQAESTDLKMRIRLDVEAFDISLEDATAMESRLSGEQDTEMLMIDVNNETIGKIRIQRRDSQAWIYGFSILPEYQGRGIGRKVLQHTVKQQSEAGYSIHLDVETKNAHALRLYEAIGFVVKHAQDYYVYQK</sequence>
<evidence type="ECO:0000259" key="1">
    <source>
        <dbReference type="PROSITE" id="PS51186"/>
    </source>
</evidence>
<dbReference type="PROSITE" id="PS51186">
    <property type="entry name" value="GNAT"/>
    <property type="match status" value="2"/>
</dbReference>